<evidence type="ECO:0000313" key="11">
    <source>
        <dbReference type="EMBL" id="EEH53347.1"/>
    </source>
</evidence>
<evidence type="ECO:0000313" key="12">
    <source>
        <dbReference type="Proteomes" id="UP000001876"/>
    </source>
</evidence>
<dbReference type="CDD" id="cd09992">
    <property type="entry name" value="HDAC_classII"/>
    <property type="match status" value="1"/>
</dbReference>
<dbReference type="OMA" id="ICDRELY"/>
<dbReference type="GO" id="GO:0005737">
    <property type="term" value="C:cytoplasm"/>
    <property type="evidence" value="ECO:0007669"/>
    <property type="project" value="TreeGrafter"/>
</dbReference>
<comment type="similarity">
    <text evidence="2">Belongs to the histone deacetylase family. HD type 2 subfamily.</text>
</comment>
<dbReference type="Pfam" id="PF00850">
    <property type="entry name" value="Hist_deacetyl"/>
    <property type="match status" value="1"/>
</dbReference>
<dbReference type="KEGG" id="mpp:MICPUCDRAFT_44810"/>
<dbReference type="OrthoDB" id="424012at2759"/>
<dbReference type="EC" id="3.5.1.98" evidence="3"/>
<keyword evidence="9" id="KW-0539">Nucleus</keyword>
<keyword evidence="5" id="KW-0378">Hydrolase</keyword>
<name>C1N310_MICPC</name>
<dbReference type="Gene3D" id="3.40.800.20">
    <property type="entry name" value="Histone deacetylase domain"/>
    <property type="match status" value="1"/>
</dbReference>
<evidence type="ECO:0000256" key="6">
    <source>
        <dbReference type="ARBA" id="ARBA00022853"/>
    </source>
</evidence>
<dbReference type="PANTHER" id="PTHR10625">
    <property type="entry name" value="HISTONE DEACETYLASE HDAC1-RELATED"/>
    <property type="match status" value="1"/>
</dbReference>
<dbReference type="STRING" id="564608.C1N310"/>
<proteinExistence type="inferred from homology"/>
<gene>
    <name evidence="11" type="ORF">MICPUCDRAFT_44810</name>
</gene>
<evidence type="ECO:0000256" key="5">
    <source>
        <dbReference type="ARBA" id="ARBA00022801"/>
    </source>
</evidence>
<accession>C1N310</accession>
<sequence>MELHEGPPAHFERPARHAAVVAKFFKEGLEGRCERVPARLATDDELLLCHSQSHLDAVDSTFDASKDEAVQGEGDIYWTTHTARCARTAAGSAAAVAAAVAAGSIHRGFAVVRPPGHHAECARAMGFCFYNNAAIAARVALRQPGVERVLVLDWDVHHGNGIQDVLYDDPKVMYASLHRHGNGFYPGTGDIDECGIREGVGYNVNIPWAEKGLGDADYLAAFDLVIDPIARAFNPDVVVVAAGFDAAEGDPLGGMKVSDQGYALMTERLLAHAKGRCVCALEGGYGLRRVLCHTDPHTTPSAR</sequence>
<dbReference type="SUPFAM" id="SSF52768">
    <property type="entry name" value="Arginase/deacetylase"/>
    <property type="match status" value="1"/>
</dbReference>
<keyword evidence="7" id="KW-0805">Transcription regulation</keyword>
<dbReference type="InterPro" id="IPR037138">
    <property type="entry name" value="His_deacetylse_dom_sf"/>
</dbReference>
<feature type="domain" description="Histone deacetylase" evidence="10">
    <location>
        <begin position="10"/>
        <end position="290"/>
    </location>
</feature>
<keyword evidence="12" id="KW-1185">Reference proteome</keyword>
<dbReference type="Proteomes" id="UP000001876">
    <property type="component" value="Unassembled WGS sequence"/>
</dbReference>
<keyword evidence="8" id="KW-0804">Transcription</keyword>
<evidence type="ECO:0000256" key="2">
    <source>
        <dbReference type="ARBA" id="ARBA00007738"/>
    </source>
</evidence>
<dbReference type="PANTHER" id="PTHR10625:SF5">
    <property type="entry name" value="HISTONE DEACETYLASE"/>
    <property type="match status" value="1"/>
</dbReference>
<dbReference type="EMBL" id="GG663746">
    <property type="protein sequence ID" value="EEH53347.1"/>
    <property type="molecule type" value="Genomic_DNA"/>
</dbReference>
<protein>
    <recommendedName>
        <fullName evidence="3">histone deacetylase</fullName>
        <ecNumber evidence="3">3.5.1.98</ecNumber>
    </recommendedName>
</protein>
<keyword evidence="4" id="KW-0678">Repressor</keyword>
<dbReference type="PRINTS" id="PR01270">
    <property type="entry name" value="HDASUPER"/>
</dbReference>
<dbReference type="GO" id="GO:0141221">
    <property type="term" value="F:histone deacetylase activity, hydrolytic mechanism"/>
    <property type="evidence" value="ECO:0007669"/>
    <property type="project" value="UniProtKB-EC"/>
</dbReference>
<organism evidence="12">
    <name type="scientific">Micromonas pusilla (strain CCMP1545)</name>
    <name type="common">Picoplanktonic green alga</name>
    <dbReference type="NCBI Taxonomy" id="564608"/>
    <lineage>
        <taxon>Eukaryota</taxon>
        <taxon>Viridiplantae</taxon>
        <taxon>Chlorophyta</taxon>
        <taxon>Mamiellophyceae</taxon>
        <taxon>Mamiellales</taxon>
        <taxon>Mamiellaceae</taxon>
        <taxon>Micromonas</taxon>
    </lineage>
</organism>
<dbReference type="InterPro" id="IPR000286">
    <property type="entry name" value="HDACs"/>
</dbReference>
<dbReference type="eggNOG" id="KOG1343">
    <property type="taxonomic scope" value="Eukaryota"/>
</dbReference>
<evidence type="ECO:0000259" key="10">
    <source>
        <dbReference type="Pfam" id="PF00850"/>
    </source>
</evidence>
<dbReference type="RefSeq" id="XP_003062528.1">
    <property type="nucleotide sequence ID" value="XM_003062482.1"/>
</dbReference>
<comment type="subcellular location">
    <subcellularLocation>
        <location evidence="1">Nucleus</location>
    </subcellularLocation>
</comment>
<reference evidence="11 12" key="1">
    <citation type="journal article" date="2009" name="Science">
        <title>Green evolution and dynamic adaptations revealed by genomes of the marine picoeukaryotes Micromonas.</title>
        <authorList>
            <person name="Worden A.Z."/>
            <person name="Lee J.H."/>
            <person name="Mock T."/>
            <person name="Rouze P."/>
            <person name="Simmons M.P."/>
            <person name="Aerts A.L."/>
            <person name="Allen A.E."/>
            <person name="Cuvelier M.L."/>
            <person name="Derelle E."/>
            <person name="Everett M.V."/>
            <person name="Foulon E."/>
            <person name="Grimwood J."/>
            <person name="Gundlach H."/>
            <person name="Henrissat B."/>
            <person name="Napoli C."/>
            <person name="McDonald S.M."/>
            <person name="Parker M.S."/>
            <person name="Rombauts S."/>
            <person name="Salamov A."/>
            <person name="Von Dassow P."/>
            <person name="Badger J.H."/>
            <person name="Coutinho P.M."/>
            <person name="Demir E."/>
            <person name="Dubchak I."/>
            <person name="Gentemann C."/>
            <person name="Eikrem W."/>
            <person name="Gready J.E."/>
            <person name="John U."/>
            <person name="Lanier W."/>
            <person name="Lindquist E.A."/>
            <person name="Lucas S."/>
            <person name="Mayer K.F."/>
            <person name="Moreau H."/>
            <person name="Not F."/>
            <person name="Otillar R."/>
            <person name="Panaud O."/>
            <person name="Pangilinan J."/>
            <person name="Paulsen I."/>
            <person name="Piegu B."/>
            <person name="Poliakov A."/>
            <person name="Robbens S."/>
            <person name="Schmutz J."/>
            <person name="Toulza E."/>
            <person name="Wyss T."/>
            <person name="Zelensky A."/>
            <person name="Zhou K."/>
            <person name="Armbrust E.V."/>
            <person name="Bhattacharya D."/>
            <person name="Goodenough U.W."/>
            <person name="Van de Peer Y."/>
            <person name="Grigoriev I.V."/>
        </authorList>
    </citation>
    <scope>NUCLEOTIDE SEQUENCE [LARGE SCALE GENOMIC DNA]</scope>
    <source>
        <strain evidence="11 12">CCMP1545</strain>
    </source>
</reference>
<evidence type="ECO:0000256" key="9">
    <source>
        <dbReference type="ARBA" id="ARBA00023242"/>
    </source>
</evidence>
<keyword evidence="6" id="KW-0156">Chromatin regulator</keyword>
<dbReference type="GeneID" id="9687738"/>
<evidence type="ECO:0000256" key="8">
    <source>
        <dbReference type="ARBA" id="ARBA00023163"/>
    </source>
</evidence>
<dbReference type="InterPro" id="IPR023696">
    <property type="entry name" value="Ureohydrolase_dom_sf"/>
</dbReference>
<evidence type="ECO:0000256" key="3">
    <source>
        <dbReference type="ARBA" id="ARBA00012111"/>
    </source>
</evidence>
<dbReference type="GO" id="GO:0000118">
    <property type="term" value="C:histone deacetylase complex"/>
    <property type="evidence" value="ECO:0007669"/>
    <property type="project" value="TreeGrafter"/>
</dbReference>
<dbReference type="GO" id="GO:0040029">
    <property type="term" value="P:epigenetic regulation of gene expression"/>
    <property type="evidence" value="ECO:0007669"/>
    <property type="project" value="TreeGrafter"/>
</dbReference>
<evidence type="ECO:0000256" key="4">
    <source>
        <dbReference type="ARBA" id="ARBA00022491"/>
    </source>
</evidence>
<evidence type="ECO:0000256" key="7">
    <source>
        <dbReference type="ARBA" id="ARBA00023015"/>
    </source>
</evidence>
<evidence type="ECO:0000256" key="1">
    <source>
        <dbReference type="ARBA" id="ARBA00004123"/>
    </source>
</evidence>
<dbReference type="InterPro" id="IPR023801">
    <property type="entry name" value="His_deacetylse_dom"/>
</dbReference>
<dbReference type="AlphaFoldDB" id="C1N310"/>